<accession>A0ABP8G3M1</accession>
<comment type="caution">
    <text evidence="2">The sequence shown here is derived from an EMBL/GenBank/DDBJ whole genome shotgun (WGS) entry which is preliminary data.</text>
</comment>
<keyword evidence="1" id="KW-0472">Membrane</keyword>
<feature type="transmembrane region" description="Helical" evidence="1">
    <location>
        <begin position="6"/>
        <end position="23"/>
    </location>
</feature>
<feature type="transmembrane region" description="Helical" evidence="1">
    <location>
        <begin position="35"/>
        <end position="60"/>
    </location>
</feature>
<evidence type="ECO:0000313" key="2">
    <source>
        <dbReference type="EMBL" id="GAA4316785.1"/>
    </source>
</evidence>
<evidence type="ECO:0000313" key="3">
    <source>
        <dbReference type="Proteomes" id="UP001501725"/>
    </source>
</evidence>
<sequence>MFWTAFWLGFLILGGINLANIYVKGGDRSRLLWGLLYAVGIGLVFGVISLAFFGIIGTAAP</sequence>
<keyword evidence="1" id="KW-1133">Transmembrane helix</keyword>
<reference evidence="3" key="1">
    <citation type="journal article" date="2019" name="Int. J. Syst. Evol. Microbiol.">
        <title>The Global Catalogue of Microorganisms (GCM) 10K type strain sequencing project: providing services to taxonomists for standard genome sequencing and annotation.</title>
        <authorList>
            <consortium name="The Broad Institute Genomics Platform"/>
            <consortium name="The Broad Institute Genome Sequencing Center for Infectious Disease"/>
            <person name="Wu L."/>
            <person name="Ma J."/>
        </authorList>
    </citation>
    <scope>NUCLEOTIDE SEQUENCE [LARGE SCALE GENOMIC DNA]</scope>
    <source>
        <strain evidence="3">JCM 17919</strain>
    </source>
</reference>
<dbReference type="EMBL" id="BAABGY010000001">
    <property type="protein sequence ID" value="GAA4316785.1"/>
    <property type="molecule type" value="Genomic_DNA"/>
</dbReference>
<evidence type="ECO:0000256" key="1">
    <source>
        <dbReference type="SAM" id="Phobius"/>
    </source>
</evidence>
<keyword evidence="3" id="KW-1185">Reference proteome</keyword>
<dbReference type="Proteomes" id="UP001501725">
    <property type="component" value="Unassembled WGS sequence"/>
</dbReference>
<proteinExistence type="predicted"/>
<keyword evidence="1" id="KW-0812">Transmembrane</keyword>
<name>A0ABP8G3M1_9BACT</name>
<protein>
    <submittedName>
        <fullName evidence="2">Uncharacterized protein</fullName>
    </submittedName>
</protein>
<gene>
    <name evidence="2" type="ORF">GCM10023184_00140</name>
</gene>
<organism evidence="2 3">
    <name type="scientific">Flaviaesturariibacter amylovorans</name>
    <dbReference type="NCBI Taxonomy" id="1084520"/>
    <lineage>
        <taxon>Bacteria</taxon>
        <taxon>Pseudomonadati</taxon>
        <taxon>Bacteroidota</taxon>
        <taxon>Chitinophagia</taxon>
        <taxon>Chitinophagales</taxon>
        <taxon>Chitinophagaceae</taxon>
        <taxon>Flaviaestuariibacter</taxon>
    </lineage>
</organism>